<comment type="catalytic activity">
    <reaction evidence="6 7">
        <text>L-glutamine + H2O = L-glutamate + NH4(+)</text>
        <dbReference type="Rhea" id="RHEA:15889"/>
        <dbReference type="ChEBI" id="CHEBI:15377"/>
        <dbReference type="ChEBI" id="CHEBI:28938"/>
        <dbReference type="ChEBI" id="CHEBI:29985"/>
        <dbReference type="ChEBI" id="CHEBI:58359"/>
        <dbReference type="EC" id="3.5.1.2"/>
    </reaction>
</comment>
<comment type="caution">
    <text evidence="8">The sequence shown here is derived from an EMBL/GenBank/DDBJ whole genome shotgun (WGS) entry which is preliminary data.</text>
</comment>
<dbReference type="InterPro" id="IPR029062">
    <property type="entry name" value="Class_I_gatase-like"/>
</dbReference>
<dbReference type="EMBL" id="JAWSTH010000028">
    <property type="protein sequence ID" value="MDW5595140.1"/>
    <property type="molecule type" value="Genomic_DNA"/>
</dbReference>
<name>A0ABU4HPG8_9ACTN</name>
<keyword evidence="4 7" id="KW-0315">Glutamine amidotransferase</keyword>
<dbReference type="NCBIfam" id="TIGR03800">
    <property type="entry name" value="PLP_synth_Pdx2"/>
    <property type="match status" value="1"/>
</dbReference>
<feature type="binding site" evidence="7">
    <location>
        <begin position="129"/>
        <end position="130"/>
    </location>
    <ligand>
        <name>L-glutamine</name>
        <dbReference type="ChEBI" id="CHEBI:58359"/>
    </ligand>
</feature>
<evidence type="ECO:0000256" key="5">
    <source>
        <dbReference type="ARBA" id="ARBA00023239"/>
    </source>
</evidence>
<feature type="binding site" evidence="7">
    <location>
        <position position="100"/>
    </location>
    <ligand>
        <name>L-glutamine</name>
        <dbReference type="ChEBI" id="CHEBI:58359"/>
    </ligand>
</feature>
<dbReference type="Pfam" id="PF01174">
    <property type="entry name" value="SNO"/>
    <property type="match status" value="1"/>
</dbReference>
<dbReference type="GO" id="GO:0036381">
    <property type="term" value="F:pyridoxal 5'-phosphate synthase (glutamine hydrolysing) activity"/>
    <property type="evidence" value="ECO:0007669"/>
    <property type="project" value="UniProtKB-EC"/>
</dbReference>
<feature type="active site" description="Nucleophile" evidence="7">
    <location>
        <position position="80"/>
    </location>
</feature>
<dbReference type="RefSeq" id="WP_318597476.1">
    <property type="nucleotide sequence ID" value="NZ_JAWSTH010000028.1"/>
</dbReference>
<dbReference type="CDD" id="cd01749">
    <property type="entry name" value="GATase1_PB"/>
    <property type="match status" value="1"/>
</dbReference>
<dbReference type="PANTHER" id="PTHR31559">
    <property type="entry name" value="PYRIDOXAL 5'-PHOSPHATE SYNTHASE SUBUNIT SNO"/>
    <property type="match status" value="1"/>
</dbReference>
<evidence type="ECO:0000256" key="6">
    <source>
        <dbReference type="ARBA" id="ARBA00049534"/>
    </source>
</evidence>
<evidence type="ECO:0000256" key="7">
    <source>
        <dbReference type="HAMAP-Rule" id="MF_01615"/>
    </source>
</evidence>
<dbReference type="PROSITE" id="PS51130">
    <property type="entry name" value="PDXT_SNO_2"/>
    <property type="match status" value="1"/>
</dbReference>
<feature type="active site" description="Charge relay system" evidence="7">
    <location>
        <position position="165"/>
    </location>
</feature>
<dbReference type="EC" id="4.3.3.6" evidence="7"/>
<keyword evidence="9" id="KW-1185">Reference proteome</keyword>
<dbReference type="PANTHER" id="PTHR31559:SF0">
    <property type="entry name" value="PYRIDOXAL 5'-PHOSPHATE SYNTHASE SUBUNIT SNO1-RELATED"/>
    <property type="match status" value="1"/>
</dbReference>
<proteinExistence type="inferred from homology"/>
<comment type="catalytic activity">
    <reaction evidence="7">
        <text>aldehydo-D-ribose 5-phosphate + D-glyceraldehyde 3-phosphate + L-glutamine = pyridoxal 5'-phosphate + L-glutamate + phosphate + 3 H2O + H(+)</text>
        <dbReference type="Rhea" id="RHEA:31507"/>
        <dbReference type="ChEBI" id="CHEBI:15377"/>
        <dbReference type="ChEBI" id="CHEBI:15378"/>
        <dbReference type="ChEBI" id="CHEBI:29985"/>
        <dbReference type="ChEBI" id="CHEBI:43474"/>
        <dbReference type="ChEBI" id="CHEBI:58273"/>
        <dbReference type="ChEBI" id="CHEBI:58359"/>
        <dbReference type="ChEBI" id="CHEBI:59776"/>
        <dbReference type="ChEBI" id="CHEBI:597326"/>
        <dbReference type="EC" id="4.3.3.6"/>
    </reaction>
</comment>
<dbReference type="GO" id="GO:0004359">
    <property type="term" value="F:glutaminase activity"/>
    <property type="evidence" value="ECO:0007669"/>
    <property type="project" value="UniProtKB-EC"/>
</dbReference>
<dbReference type="HAMAP" id="MF_01615">
    <property type="entry name" value="PdxT"/>
    <property type="match status" value="1"/>
</dbReference>
<organism evidence="8 9">
    <name type="scientific">Conexibacter stalactiti</name>
    <dbReference type="NCBI Taxonomy" id="1940611"/>
    <lineage>
        <taxon>Bacteria</taxon>
        <taxon>Bacillati</taxon>
        <taxon>Actinomycetota</taxon>
        <taxon>Thermoleophilia</taxon>
        <taxon>Solirubrobacterales</taxon>
        <taxon>Conexibacteraceae</taxon>
        <taxon>Conexibacter</taxon>
    </lineage>
</organism>
<comment type="subunit">
    <text evidence="7">In the presence of PdxS, forms a dodecamer of heterodimers. Only shows activity in the heterodimer.</text>
</comment>
<reference evidence="9" key="1">
    <citation type="submission" date="2023-07" db="EMBL/GenBank/DDBJ databases">
        <title>Conexibacter stalactiti sp. nov., isolated from stalactites in a lava cave and emended description of the genus Conexibacter.</title>
        <authorList>
            <person name="Lee S.D."/>
        </authorList>
    </citation>
    <scope>NUCLEOTIDE SEQUENCE [LARGE SCALE GENOMIC DNA]</scope>
    <source>
        <strain evidence="9">KCTC 39840</strain>
    </source>
</reference>
<evidence type="ECO:0000256" key="2">
    <source>
        <dbReference type="ARBA" id="ARBA00022801"/>
    </source>
</evidence>
<keyword evidence="3 7" id="KW-0663">Pyridoxal phosphate</keyword>
<comment type="function">
    <text evidence="7">Catalyzes the hydrolysis of glutamine to glutamate and ammonia as part of the biosynthesis of pyridoxal 5'-phosphate. The resulting ammonia molecule is channeled to the active site of PdxS.</text>
</comment>
<evidence type="ECO:0000313" key="9">
    <source>
        <dbReference type="Proteomes" id="UP001284601"/>
    </source>
</evidence>
<dbReference type="PROSITE" id="PS51273">
    <property type="entry name" value="GATASE_TYPE_1"/>
    <property type="match status" value="1"/>
</dbReference>
<evidence type="ECO:0000256" key="4">
    <source>
        <dbReference type="ARBA" id="ARBA00022962"/>
    </source>
</evidence>
<evidence type="ECO:0000256" key="1">
    <source>
        <dbReference type="ARBA" id="ARBA00008345"/>
    </source>
</evidence>
<dbReference type="PIRSF" id="PIRSF005639">
    <property type="entry name" value="Glut_amidoT_SNO"/>
    <property type="match status" value="1"/>
</dbReference>
<dbReference type="EC" id="3.5.1.2" evidence="7"/>
<protein>
    <recommendedName>
        <fullName evidence="7">Pyridoxal 5'-phosphate synthase subunit PdxT</fullName>
        <ecNumber evidence="7">4.3.3.6</ecNumber>
    </recommendedName>
    <alternativeName>
        <fullName evidence="7">Pdx2</fullName>
    </alternativeName>
    <alternativeName>
        <fullName evidence="7">Pyridoxal 5'-phosphate synthase glutaminase subunit</fullName>
        <ecNumber evidence="7">3.5.1.2</ecNumber>
    </alternativeName>
</protein>
<dbReference type="SUPFAM" id="SSF52317">
    <property type="entry name" value="Class I glutamine amidotransferase-like"/>
    <property type="match status" value="1"/>
</dbReference>
<accession>A0ABU4HPG8</accession>
<sequence length="194" mass="20479">MSALVGVLALQGDFAAHAAMLRGLGAEVREVRVPADLDDLDGLVIPGGESTTMTLGIEREGLGDPLRAFAASGAPVFGTCAGLIMLDRDHLGIMDVLATRNAFGRQVHSFEEDLEIAGVDGPPVRAIFIRAPWVAERGEQVEVLAAVDGHPVAVQQGSLLAISFHPELSGETRLHERFLALIRSAGDRGRARSA</sequence>
<comment type="similarity">
    <text evidence="1 7">Belongs to the glutaminase PdxT/SNO family.</text>
</comment>
<comment type="pathway">
    <text evidence="7">Cofactor biosynthesis; pyridoxal 5'-phosphate biosynthesis.</text>
</comment>
<keyword evidence="2 7" id="KW-0378">Hydrolase</keyword>
<dbReference type="Gene3D" id="3.40.50.880">
    <property type="match status" value="1"/>
</dbReference>
<dbReference type="InterPro" id="IPR021196">
    <property type="entry name" value="PdxT/SNO_CS"/>
</dbReference>
<keyword evidence="5 7" id="KW-0456">Lyase</keyword>
<feature type="binding site" evidence="7">
    <location>
        <begin position="48"/>
        <end position="50"/>
    </location>
    <ligand>
        <name>L-glutamine</name>
        <dbReference type="ChEBI" id="CHEBI:58359"/>
    </ligand>
</feature>
<feature type="active site" description="Charge relay system" evidence="7">
    <location>
        <position position="167"/>
    </location>
</feature>
<evidence type="ECO:0000313" key="8">
    <source>
        <dbReference type="EMBL" id="MDW5595140.1"/>
    </source>
</evidence>
<dbReference type="PROSITE" id="PS01236">
    <property type="entry name" value="PDXT_SNO_1"/>
    <property type="match status" value="1"/>
</dbReference>
<gene>
    <name evidence="7 8" type="primary">pdxT</name>
    <name evidence="8" type="ORF">R7226_12385</name>
</gene>
<dbReference type="Proteomes" id="UP001284601">
    <property type="component" value="Unassembled WGS sequence"/>
</dbReference>
<dbReference type="InterPro" id="IPR002161">
    <property type="entry name" value="PdxT/SNO"/>
</dbReference>
<evidence type="ECO:0000256" key="3">
    <source>
        <dbReference type="ARBA" id="ARBA00022898"/>
    </source>
</evidence>